<dbReference type="PROSITE" id="PS50156">
    <property type="entry name" value="SSD"/>
    <property type="match status" value="1"/>
</dbReference>
<dbReference type="Pfam" id="PF00873">
    <property type="entry name" value="ACR_tran"/>
    <property type="match status" value="1"/>
</dbReference>
<dbReference type="Gene3D" id="3.30.70.1320">
    <property type="entry name" value="Multidrug efflux transporter AcrB pore domain like"/>
    <property type="match status" value="1"/>
</dbReference>
<feature type="transmembrane region" description="Helical" evidence="9">
    <location>
        <begin position="967"/>
        <end position="986"/>
    </location>
</feature>
<evidence type="ECO:0000256" key="4">
    <source>
        <dbReference type="ARBA" id="ARBA00022475"/>
    </source>
</evidence>
<evidence type="ECO:0000256" key="5">
    <source>
        <dbReference type="ARBA" id="ARBA00022519"/>
    </source>
</evidence>
<feature type="transmembrane region" description="Helical" evidence="9">
    <location>
        <begin position="12"/>
        <end position="31"/>
    </location>
</feature>
<evidence type="ECO:0000256" key="3">
    <source>
        <dbReference type="ARBA" id="ARBA00022448"/>
    </source>
</evidence>
<evidence type="ECO:0000256" key="9">
    <source>
        <dbReference type="RuleBase" id="RU364070"/>
    </source>
</evidence>
<comment type="subcellular location">
    <subcellularLocation>
        <location evidence="1 9">Cell inner membrane</location>
        <topology evidence="1 9">Multi-pass membrane protein</topology>
    </subcellularLocation>
</comment>
<evidence type="ECO:0000256" key="2">
    <source>
        <dbReference type="ARBA" id="ARBA00010942"/>
    </source>
</evidence>
<feature type="transmembrane region" description="Helical" evidence="9">
    <location>
        <begin position="896"/>
        <end position="915"/>
    </location>
</feature>
<keyword evidence="13" id="KW-1185">Reference proteome</keyword>
<reference evidence="12 13" key="1">
    <citation type="submission" date="2023-05" db="EMBL/GenBank/DDBJ databases">
        <title>Sedimentitalea sp. nov. JM2-8.</title>
        <authorList>
            <person name="Huang J."/>
        </authorList>
    </citation>
    <scope>NUCLEOTIDE SEQUENCE [LARGE SCALE GENOMIC DNA]</scope>
    <source>
        <strain evidence="12 13">JM2-8</strain>
    </source>
</reference>
<evidence type="ECO:0000313" key="13">
    <source>
        <dbReference type="Proteomes" id="UP001227126"/>
    </source>
</evidence>
<dbReference type="Gene3D" id="3.30.70.1430">
    <property type="entry name" value="Multidrug efflux transporter AcrB pore domain"/>
    <property type="match status" value="2"/>
</dbReference>
<dbReference type="PRINTS" id="PR00702">
    <property type="entry name" value="ACRIFLAVINRP"/>
</dbReference>
<dbReference type="InterPro" id="IPR001036">
    <property type="entry name" value="Acrflvin-R"/>
</dbReference>
<keyword evidence="8 9" id="KW-0472">Membrane</keyword>
<gene>
    <name evidence="12" type="ORF">QO034_19420</name>
</gene>
<feature type="transmembrane region" description="Helical" evidence="9">
    <location>
        <begin position="471"/>
        <end position="498"/>
    </location>
</feature>
<dbReference type="RefSeq" id="WP_284487190.1">
    <property type="nucleotide sequence ID" value="NZ_JASNJE010000033.1"/>
</dbReference>
<feature type="compositionally biased region" description="Acidic residues" evidence="10">
    <location>
        <begin position="1054"/>
        <end position="1063"/>
    </location>
</feature>
<feature type="transmembrane region" description="Helical" evidence="9">
    <location>
        <begin position="368"/>
        <end position="389"/>
    </location>
</feature>
<evidence type="ECO:0000256" key="8">
    <source>
        <dbReference type="ARBA" id="ARBA00023136"/>
    </source>
</evidence>
<evidence type="ECO:0000313" key="12">
    <source>
        <dbReference type="EMBL" id="MDK3075260.1"/>
    </source>
</evidence>
<dbReference type="InterPro" id="IPR004764">
    <property type="entry name" value="MdtF-like"/>
</dbReference>
<comment type="similarity">
    <text evidence="2 9">Belongs to the resistance-nodulation-cell division (RND) (TC 2.A.6) family.</text>
</comment>
<dbReference type="NCBIfam" id="NF000282">
    <property type="entry name" value="RND_permease_1"/>
    <property type="match status" value="1"/>
</dbReference>
<name>A0ABT7FJU1_9RHOB</name>
<keyword evidence="7 9" id="KW-1133">Transmembrane helix</keyword>
<dbReference type="Proteomes" id="UP001227126">
    <property type="component" value="Unassembled WGS sequence"/>
</dbReference>
<evidence type="ECO:0000259" key="11">
    <source>
        <dbReference type="PROSITE" id="PS50156"/>
    </source>
</evidence>
<feature type="transmembrane region" description="Helical" evidence="9">
    <location>
        <begin position="921"/>
        <end position="946"/>
    </location>
</feature>
<feature type="transmembrane region" description="Helical" evidence="9">
    <location>
        <begin position="342"/>
        <end position="361"/>
    </location>
</feature>
<feature type="transmembrane region" description="Helical" evidence="9">
    <location>
        <begin position="439"/>
        <end position="459"/>
    </location>
</feature>
<dbReference type="SUPFAM" id="SSF82714">
    <property type="entry name" value="Multidrug efflux transporter AcrB TolC docking domain, DN and DC subdomains"/>
    <property type="match status" value="2"/>
</dbReference>
<evidence type="ECO:0000256" key="7">
    <source>
        <dbReference type="ARBA" id="ARBA00022989"/>
    </source>
</evidence>
<feature type="transmembrane region" description="Helical" evidence="9">
    <location>
        <begin position="530"/>
        <end position="551"/>
    </location>
</feature>
<sequence length="1063" mass="112843">MSPSFFIERPKFALVISLVITLFGLISYLTLPVEKFPDITPPVVNVSTSFTGASAETVEESVAAPLEEKVNGVDDMIYMSSSSIDSGIYSMDVTFAVGTDPDIATVNVQNRVAQANGQLPADVVRNGVSVKKSSTNLLLLITLFSDDDEHDELFLSNYASININDVLSRVPGVGQSSVLTNLKYSMRVWMDPEKLAALGMTPADFIAAIQDQNKIVPAGQIGAPPDGEDVQFQYTVKARGLLDDPEDFRNIVLRAGTDGAQVTVGDVARVELGSQFYEYSGTFNGRPSSVIGIYQAPGANALAVSEGIEKELERLEASLPAGMKYAITYNNTDFIESSINDVISTLMMAFALVILVVFLFLGNVRATLVPAVAIPVSLIGAFAAMSALGMSLNTITLFGLVLAIGIVVDDAIVVVENVERYIAEGMAPKEATRQAMKEVTAPIIATTLVLLAVFVPVTFMPGITGRLYSEFAITISAAVVISSLNALTLSPAMCTLVLKPRSGPPRGFLALVDGTIDRAKNGYLAIVVRLARVSLLGLVLVGAVIVTTGGLSRLTPTGFIPNEDQGTFAIDIQLPDAATIARTERVSREIEGILAETPGVREFVTVNGFSVLSGGAATNGAFIAVVLDPWEERGDPDLHAEAIRGRIEQRLQRMPSASIITFSPSPIPGLGSGTGVTLQLQQTGAGTPQDLNAVLRSVMFEANQRPEIARSYSTYRANVPQIFVDLDREKAKALGVNVSDVFGVLQAYLGSIYVNDFNLFGRVYQVKIQAEGRFRNTADDIGDLYVRSQTGEMVPLRTLVNVGTEIGPMNVLRYNLYRAASLTANTADGYSTGQAIQVMEEVLAETLPPNYSFEWTGSALQELEAGGLVIIILALAITFAYLFLVAQYESWSMPVAILLTVPVALLGAYVAVNIAGSDVNLYTQIGMIMLVGLGAKNAILIVEFAMGLRASGESIFEAGMKAANLRFRAVMMTALSFLLGVVPLMLASGAGAGSQQAIGIAVFGGMAFASTLGVILTPVLYIAIQSGREMVKGTFEGIHGGGSSGEAPANEIATDSDGEAITR</sequence>
<dbReference type="SUPFAM" id="SSF82866">
    <property type="entry name" value="Multidrug efflux transporter AcrB transmembrane domain"/>
    <property type="match status" value="2"/>
</dbReference>
<protein>
    <recommendedName>
        <fullName evidence="9">Efflux pump membrane transporter</fullName>
    </recommendedName>
</protein>
<organism evidence="12 13">
    <name type="scientific">Sedimentitalea xiamensis</name>
    <dbReference type="NCBI Taxonomy" id="3050037"/>
    <lineage>
        <taxon>Bacteria</taxon>
        <taxon>Pseudomonadati</taxon>
        <taxon>Pseudomonadota</taxon>
        <taxon>Alphaproteobacteria</taxon>
        <taxon>Rhodobacterales</taxon>
        <taxon>Paracoccaceae</taxon>
        <taxon>Sedimentitalea</taxon>
    </lineage>
</organism>
<feature type="transmembrane region" description="Helical" evidence="9">
    <location>
        <begin position="395"/>
        <end position="418"/>
    </location>
</feature>
<accession>A0ABT7FJU1</accession>
<dbReference type="PANTHER" id="PTHR32063">
    <property type="match status" value="1"/>
</dbReference>
<evidence type="ECO:0000256" key="6">
    <source>
        <dbReference type="ARBA" id="ARBA00022692"/>
    </source>
</evidence>
<dbReference type="Gene3D" id="3.30.70.1440">
    <property type="entry name" value="Multidrug efflux transporter AcrB pore domain"/>
    <property type="match status" value="1"/>
</dbReference>
<feature type="region of interest" description="Disordered" evidence="10">
    <location>
        <begin position="1041"/>
        <end position="1063"/>
    </location>
</feature>
<feature type="domain" description="SSD" evidence="11">
    <location>
        <begin position="377"/>
        <end position="496"/>
    </location>
</feature>
<evidence type="ECO:0000256" key="1">
    <source>
        <dbReference type="ARBA" id="ARBA00004429"/>
    </source>
</evidence>
<feature type="transmembrane region" description="Helical" evidence="9">
    <location>
        <begin position="998"/>
        <end position="1024"/>
    </location>
</feature>
<proteinExistence type="inferred from homology"/>
<keyword evidence="6 9" id="KW-0812">Transmembrane</keyword>
<dbReference type="NCBIfam" id="TIGR00915">
    <property type="entry name" value="2A0602"/>
    <property type="match status" value="1"/>
</dbReference>
<keyword evidence="5 9" id="KW-0997">Cell inner membrane</keyword>
<dbReference type="PANTHER" id="PTHR32063:SF76">
    <property type="entry name" value="EFFLUX PUMP MEMBRANE TRANSPORTER"/>
    <property type="match status" value="1"/>
</dbReference>
<dbReference type="EMBL" id="JASNJE010000033">
    <property type="protein sequence ID" value="MDK3075260.1"/>
    <property type="molecule type" value="Genomic_DNA"/>
</dbReference>
<evidence type="ECO:0000256" key="10">
    <source>
        <dbReference type="SAM" id="MobiDB-lite"/>
    </source>
</evidence>
<keyword evidence="4" id="KW-1003">Cell membrane</keyword>
<dbReference type="Gene3D" id="1.20.1640.10">
    <property type="entry name" value="Multidrug efflux transporter AcrB transmembrane domain"/>
    <property type="match status" value="2"/>
</dbReference>
<dbReference type="SUPFAM" id="SSF82693">
    <property type="entry name" value="Multidrug efflux transporter AcrB pore domain, PN1, PN2, PC1 and PC2 subdomains"/>
    <property type="match status" value="4"/>
</dbReference>
<keyword evidence="3 9" id="KW-0813">Transport</keyword>
<feature type="transmembrane region" description="Helical" evidence="9">
    <location>
        <begin position="865"/>
        <end position="884"/>
    </location>
</feature>
<dbReference type="InterPro" id="IPR027463">
    <property type="entry name" value="AcrB_DN_DC_subdom"/>
</dbReference>
<dbReference type="InterPro" id="IPR000731">
    <property type="entry name" value="SSD"/>
</dbReference>
<dbReference type="Gene3D" id="3.30.2090.10">
    <property type="entry name" value="Multidrug efflux transporter AcrB TolC docking domain, DN and DC subdomains"/>
    <property type="match status" value="2"/>
</dbReference>
<comment type="caution">
    <text evidence="12">The sequence shown here is derived from an EMBL/GenBank/DDBJ whole genome shotgun (WGS) entry which is preliminary data.</text>
</comment>